<evidence type="ECO:0000256" key="7">
    <source>
        <dbReference type="SAM" id="MobiDB-lite"/>
    </source>
</evidence>
<accession>A0AAV9A2R7</accession>
<evidence type="ECO:0000256" key="3">
    <source>
        <dbReference type="ARBA" id="ARBA00023015"/>
    </source>
</evidence>
<dbReference type="GO" id="GO:0000976">
    <property type="term" value="F:transcription cis-regulatory region binding"/>
    <property type="evidence" value="ECO:0007669"/>
    <property type="project" value="TreeGrafter"/>
</dbReference>
<evidence type="ECO:0000313" key="10">
    <source>
        <dbReference type="Proteomes" id="UP001179952"/>
    </source>
</evidence>
<dbReference type="GO" id="GO:0003700">
    <property type="term" value="F:DNA-binding transcription factor activity"/>
    <property type="evidence" value="ECO:0007669"/>
    <property type="project" value="InterPro"/>
</dbReference>
<dbReference type="Proteomes" id="UP001179952">
    <property type="component" value="Unassembled WGS sequence"/>
</dbReference>
<dbReference type="PROSITE" id="PS50888">
    <property type="entry name" value="BHLH"/>
    <property type="match status" value="1"/>
</dbReference>
<reference evidence="9" key="1">
    <citation type="journal article" date="2023" name="Nat. Commun.">
        <title>Diploid and tetraploid genomes of Acorus and the evolution of monocots.</title>
        <authorList>
            <person name="Ma L."/>
            <person name="Liu K.W."/>
            <person name="Li Z."/>
            <person name="Hsiao Y.Y."/>
            <person name="Qi Y."/>
            <person name="Fu T."/>
            <person name="Tang G.D."/>
            <person name="Zhang D."/>
            <person name="Sun W.H."/>
            <person name="Liu D.K."/>
            <person name="Li Y."/>
            <person name="Chen G.Z."/>
            <person name="Liu X.D."/>
            <person name="Liao X.Y."/>
            <person name="Jiang Y.T."/>
            <person name="Yu X."/>
            <person name="Hao Y."/>
            <person name="Huang J."/>
            <person name="Zhao X.W."/>
            <person name="Ke S."/>
            <person name="Chen Y.Y."/>
            <person name="Wu W.L."/>
            <person name="Hsu J.L."/>
            <person name="Lin Y.F."/>
            <person name="Huang M.D."/>
            <person name="Li C.Y."/>
            <person name="Huang L."/>
            <person name="Wang Z.W."/>
            <person name="Zhao X."/>
            <person name="Zhong W.Y."/>
            <person name="Peng D.H."/>
            <person name="Ahmad S."/>
            <person name="Lan S."/>
            <person name="Zhang J.S."/>
            <person name="Tsai W.C."/>
            <person name="Van de Peer Y."/>
            <person name="Liu Z.J."/>
        </authorList>
    </citation>
    <scope>NUCLEOTIDE SEQUENCE</scope>
    <source>
        <strain evidence="9">SCP</strain>
    </source>
</reference>
<evidence type="ECO:0000256" key="5">
    <source>
        <dbReference type="ARBA" id="ARBA00023242"/>
    </source>
</evidence>
<evidence type="ECO:0000313" key="9">
    <source>
        <dbReference type="EMBL" id="KAK1258430.1"/>
    </source>
</evidence>
<gene>
    <name evidence="9" type="ORF">QJS04_geneDACA006633</name>
</gene>
<sequence length="397" mass="43792">MEEILSPPSSCSPPLLTPTTTTVIPSDLQHRLKYLLSSRPEWWSYAIFWRASLVSSSPNRRPVLSWGDGHFRGTKSRFAPHDPSEESIDGAFTDVEWFYMVSQTRTFSEEDCSPARAFGSRTPIWLSGVRDFQGSSCDRAREAQSHGVYTLAFVPAWGGVLELGSSDAVPENWGLTQQAKALLIPKGGGALSSSSMDSEISDSDKAAVPPPQAGRERVRRERKPGSNNGKATPINHVEAERQRREKLNRWFYALRAAVPNVSRMDKASLLSDAITYINQLKSRVEELEGGARREVKWVKREAEESVSVGMGGGGDNYIAEVEVRVMGGDAMVHVQSRNAGHPPAKLMEALRDMELDVQHASVSSLKELMLQDIVVMVPNGMDGASLRAALLQRLDKM</sequence>
<dbReference type="GO" id="GO:0046983">
    <property type="term" value="F:protein dimerization activity"/>
    <property type="evidence" value="ECO:0007669"/>
    <property type="project" value="InterPro"/>
</dbReference>
<name>A0AAV9A2R7_ACOGR</name>
<dbReference type="EMBL" id="JAUJYN010000017">
    <property type="protein sequence ID" value="KAK1258430.1"/>
    <property type="molecule type" value="Genomic_DNA"/>
</dbReference>
<evidence type="ECO:0000256" key="6">
    <source>
        <dbReference type="RuleBase" id="RU369104"/>
    </source>
</evidence>
<evidence type="ECO:0000259" key="8">
    <source>
        <dbReference type="PROSITE" id="PS50888"/>
    </source>
</evidence>
<dbReference type="PANTHER" id="PTHR11514">
    <property type="entry name" value="MYC"/>
    <property type="match status" value="1"/>
</dbReference>
<dbReference type="Pfam" id="PF22754">
    <property type="entry name" value="bHLH-TF_ACT-like_plant"/>
    <property type="match status" value="1"/>
</dbReference>
<reference evidence="9" key="2">
    <citation type="submission" date="2023-06" db="EMBL/GenBank/DDBJ databases">
        <authorList>
            <person name="Ma L."/>
            <person name="Liu K.-W."/>
            <person name="Li Z."/>
            <person name="Hsiao Y.-Y."/>
            <person name="Qi Y."/>
            <person name="Fu T."/>
            <person name="Tang G."/>
            <person name="Zhang D."/>
            <person name="Sun W.-H."/>
            <person name="Liu D.-K."/>
            <person name="Li Y."/>
            <person name="Chen G.-Z."/>
            <person name="Liu X.-D."/>
            <person name="Liao X.-Y."/>
            <person name="Jiang Y.-T."/>
            <person name="Yu X."/>
            <person name="Hao Y."/>
            <person name="Huang J."/>
            <person name="Zhao X.-W."/>
            <person name="Ke S."/>
            <person name="Chen Y.-Y."/>
            <person name="Wu W.-L."/>
            <person name="Hsu J.-L."/>
            <person name="Lin Y.-F."/>
            <person name="Huang M.-D."/>
            <person name="Li C.-Y."/>
            <person name="Huang L."/>
            <person name="Wang Z.-W."/>
            <person name="Zhao X."/>
            <person name="Zhong W.-Y."/>
            <person name="Peng D.-H."/>
            <person name="Ahmad S."/>
            <person name="Lan S."/>
            <person name="Zhang J.-S."/>
            <person name="Tsai W.-C."/>
            <person name="Van De Peer Y."/>
            <person name="Liu Z.-J."/>
        </authorList>
    </citation>
    <scope>NUCLEOTIDE SEQUENCE</scope>
    <source>
        <strain evidence="9">SCP</strain>
        <tissue evidence="9">Leaves</tissue>
    </source>
</reference>
<dbReference type="SUPFAM" id="SSF47459">
    <property type="entry name" value="HLH, helix-loop-helix DNA-binding domain"/>
    <property type="match status" value="1"/>
</dbReference>
<dbReference type="AlphaFoldDB" id="A0AAV9A2R7"/>
<dbReference type="PANTHER" id="PTHR11514:SF115">
    <property type="entry name" value="TRANSCRIPTION FACTOR"/>
    <property type="match status" value="1"/>
</dbReference>
<protein>
    <recommendedName>
        <fullName evidence="6">Transcription factor</fullName>
        <shortName evidence="6">bHLH transcription factor</shortName>
    </recommendedName>
    <alternativeName>
        <fullName evidence="6">Basic helix-loop-helix protein</fullName>
    </alternativeName>
</protein>
<comment type="similarity">
    <text evidence="2">Belongs to the bHLH protein family.</text>
</comment>
<proteinExistence type="inferred from homology"/>
<dbReference type="InterPro" id="IPR025610">
    <property type="entry name" value="MYC/MYB_N"/>
</dbReference>
<evidence type="ECO:0000256" key="1">
    <source>
        <dbReference type="ARBA" id="ARBA00004123"/>
    </source>
</evidence>
<evidence type="ECO:0000256" key="4">
    <source>
        <dbReference type="ARBA" id="ARBA00023163"/>
    </source>
</evidence>
<dbReference type="InterPro" id="IPR036638">
    <property type="entry name" value="HLH_DNA-bd_sf"/>
</dbReference>
<feature type="domain" description="BHLH" evidence="8">
    <location>
        <begin position="231"/>
        <end position="280"/>
    </location>
</feature>
<keyword evidence="5 6" id="KW-0539">Nucleus</keyword>
<dbReference type="Pfam" id="PF00010">
    <property type="entry name" value="HLH"/>
    <property type="match status" value="1"/>
</dbReference>
<dbReference type="InterPro" id="IPR054502">
    <property type="entry name" value="bHLH-TF_ACT-like_plant"/>
</dbReference>
<comment type="subcellular location">
    <subcellularLocation>
        <location evidence="1 6">Nucleus</location>
    </subcellularLocation>
</comment>
<dbReference type="InterPro" id="IPR045084">
    <property type="entry name" value="AIB/MYC-like"/>
</dbReference>
<keyword evidence="10" id="KW-1185">Reference proteome</keyword>
<organism evidence="9 10">
    <name type="scientific">Acorus gramineus</name>
    <name type="common">Dwarf sweet flag</name>
    <dbReference type="NCBI Taxonomy" id="55184"/>
    <lineage>
        <taxon>Eukaryota</taxon>
        <taxon>Viridiplantae</taxon>
        <taxon>Streptophyta</taxon>
        <taxon>Embryophyta</taxon>
        <taxon>Tracheophyta</taxon>
        <taxon>Spermatophyta</taxon>
        <taxon>Magnoliopsida</taxon>
        <taxon>Liliopsida</taxon>
        <taxon>Acoraceae</taxon>
        <taxon>Acorus</taxon>
    </lineage>
</organism>
<dbReference type="Pfam" id="PF14215">
    <property type="entry name" value="bHLH-MYC_N"/>
    <property type="match status" value="1"/>
</dbReference>
<dbReference type="Gene3D" id="4.10.280.10">
    <property type="entry name" value="Helix-loop-helix DNA-binding domain"/>
    <property type="match status" value="1"/>
</dbReference>
<keyword evidence="4 6" id="KW-0804">Transcription</keyword>
<feature type="region of interest" description="Disordered" evidence="7">
    <location>
        <begin position="193"/>
        <end position="239"/>
    </location>
</feature>
<dbReference type="InterPro" id="IPR011598">
    <property type="entry name" value="bHLH_dom"/>
</dbReference>
<dbReference type="GO" id="GO:0005634">
    <property type="term" value="C:nucleus"/>
    <property type="evidence" value="ECO:0007669"/>
    <property type="project" value="UniProtKB-SubCell"/>
</dbReference>
<keyword evidence="3 6" id="KW-0805">Transcription regulation</keyword>
<comment type="caution">
    <text evidence="9">The sequence shown here is derived from an EMBL/GenBank/DDBJ whole genome shotgun (WGS) entry which is preliminary data.</text>
</comment>
<dbReference type="SMART" id="SM00353">
    <property type="entry name" value="HLH"/>
    <property type="match status" value="1"/>
</dbReference>
<evidence type="ECO:0000256" key="2">
    <source>
        <dbReference type="ARBA" id="ARBA00005510"/>
    </source>
</evidence>